<dbReference type="Gene3D" id="3.90.79.10">
    <property type="entry name" value="Nucleoside Triphosphate Pyrophosphohydrolase"/>
    <property type="match status" value="1"/>
</dbReference>
<dbReference type="AlphaFoldDB" id="A0AA40AWU6"/>
<keyword evidence="4" id="KW-1185">Reference proteome</keyword>
<evidence type="ECO:0000259" key="2">
    <source>
        <dbReference type="Pfam" id="PF00293"/>
    </source>
</evidence>
<reference evidence="3" key="1">
    <citation type="submission" date="2023-06" db="EMBL/GenBank/DDBJ databases">
        <title>Genome-scale phylogeny and comparative genomics of the fungal order Sordariales.</title>
        <authorList>
            <consortium name="Lawrence Berkeley National Laboratory"/>
            <person name="Hensen N."/>
            <person name="Bonometti L."/>
            <person name="Westerberg I."/>
            <person name="Brannstrom I.O."/>
            <person name="Guillou S."/>
            <person name="Cros-Aarteil S."/>
            <person name="Calhoun S."/>
            <person name="Haridas S."/>
            <person name="Kuo A."/>
            <person name="Mondo S."/>
            <person name="Pangilinan J."/>
            <person name="Riley R."/>
            <person name="LaButti K."/>
            <person name="Andreopoulos B."/>
            <person name="Lipzen A."/>
            <person name="Chen C."/>
            <person name="Yanf M."/>
            <person name="Daum C."/>
            <person name="Ng V."/>
            <person name="Clum A."/>
            <person name="Steindorff A."/>
            <person name="Ohm R."/>
            <person name="Martin F."/>
            <person name="Silar P."/>
            <person name="Natvig D."/>
            <person name="Lalanne C."/>
            <person name="Gautier V."/>
            <person name="Ament-velasquez S.L."/>
            <person name="Kruys A."/>
            <person name="Hutchinson M.I."/>
            <person name="Powell A.J."/>
            <person name="Barry K."/>
            <person name="Miller A.N."/>
            <person name="Grigoriev I.V."/>
            <person name="Debuchy R."/>
            <person name="Gladieux P."/>
            <person name="Thoren M.H."/>
            <person name="Johannesson H."/>
        </authorList>
    </citation>
    <scope>NUCLEOTIDE SEQUENCE</scope>
    <source>
        <strain evidence="3">SMH2392-1A</strain>
    </source>
</reference>
<dbReference type="InterPro" id="IPR015797">
    <property type="entry name" value="NUDIX_hydrolase-like_dom_sf"/>
</dbReference>
<dbReference type="GeneID" id="85331190"/>
<evidence type="ECO:0000313" key="4">
    <source>
        <dbReference type="Proteomes" id="UP001172101"/>
    </source>
</evidence>
<dbReference type="Pfam" id="PF00293">
    <property type="entry name" value="NUDIX"/>
    <property type="match status" value="1"/>
</dbReference>
<dbReference type="RefSeq" id="XP_060299356.1">
    <property type="nucleotide sequence ID" value="XM_060447920.1"/>
</dbReference>
<sequence length="501" mass="55003">MAKLTELSVSATVDTSRRPADGSSGAEGKVEAEAGGVSSGFRSTDQHQMQIVKAVQNLIRRDLGSLEADDYVINGTVQLENHERGMILMEDPTRTGGDRFDYRPARIKLDTGSRADFVTREYLARIGFDFGSLIEIPEVQQEDIEGLDKAIYKPTHRVNLPWYRQGEAQSNLTRFLVVDSGPFDLLLSSRRFAEEAERRLFSLPLVGRPRKTKEQIDKEITEAKRKLNEAKELEAKNLRAAIAMRNQEVGLAFTVQTPRRQPQTPKLPVQADNVHGEGSSGGEVSQKRWRHWSGPHRCRELSPSSKHGPAFHKTCSTIATDPDIDASILSPSRNSLLTHPLAPTGQPYDKLVRAAHETYLPSVFEIPGGKVDESDPSVAAAVVREEREETGLRPMCYTTTSKAVAGGGAGAVSKRAIQLNYVVAVEWVGDGEVVVSEDEHAGSVWAAEDEVQGLDMTDEVRGLDTTDEVQGLDMTGEMREVVREAFEVVGRVSGDGTGVLM</sequence>
<proteinExistence type="predicted"/>
<feature type="region of interest" description="Disordered" evidence="1">
    <location>
        <begin position="258"/>
        <end position="289"/>
    </location>
</feature>
<feature type="domain" description="Nudix hydrolase" evidence="2">
    <location>
        <begin position="352"/>
        <end position="451"/>
    </location>
</feature>
<protein>
    <recommendedName>
        <fullName evidence="2">Nudix hydrolase domain-containing protein</fullName>
    </recommendedName>
</protein>
<organism evidence="3 4">
    <name type="scientific">Lasiosphaeria miniovina</name>
    <dbReference type="NCBI Taxonomy" id="1954250"/>
    <lineage>
        <taxon>Eukaryota</taxon>
        <taxon>Fungi</taxon>
        <taxon>Dikarya</taxon>
        <taxon>Ascomycota</taxon>
        <taxon>Pezizomycotina</taxon>
        <taxon>Sordariomycetes</taxon>
        <taxon>Sordariomycetidae</taxon>
        <taxon>Sordariales</taxon>
        <taxon>Lasiosphaeriaceae</taxon>
        <taxon>Lasiosphaeria</taxon>
    </lineage>
</organism>
<name>A0AA40AWU6_9PEZI</name>
<comment type="caution">
    <text evidence="3">The sequence shown here is derived from an EMBL/GenBank/DDBJ whole genome shotgun (WGS) entry which is preliminary data.</text>
</comment>
<dbReference type="CDD" id="cd02883">
    <property type="entry name" value="NUDIX_Hydrolase"/>
    <property type="match status" value="1"/>
</dbReference>
<evidence type="ECO:0000313" key="3">
    <source>
        <dbReference type="EMBL" id="KAK0723432.1"/>
    </source>
</evidence>
<evidence type="ECO:0000256" key="1">
    <source>
        <dbReference type="SAM" id="MobiDB-lite"/>
    </source>
</evidence>
<dbReference type="InterPro" id="IPR000086">
    <property type="entry name" value="NUDIX_hydrolase_dom"/>
</dbReference>
<gene>
    <name evidence="3" type="ORF">B0T26DRAFT_871278</name>
</gene>
<accession>A0AA40AWU6</accession>
<dbReference type="Proteomes" id="UP001172101">
    <property type="component" value="Unassembled WGS sequence"/>
</dbReference>
<dbReference type="SUPFAM" id="SSF55811">
    <property type="entry name" value="Nudix"/>
    <property type="match status" value="1"/>
</dbReference>
<dbReference type="EMBL" id="JAUIRO010000003">
    <property type="protein sequence ID" value="KAK0723432.1"/>
    <property type="molecule type" value="Genomic_DNA"/>
</dbReference>
<feature type="region of interest" description="Disordered" evidence="1">
    <location>
        <begin position="1"/>
        <end position="43"/>
    </location>
</feature>